<dbReference type="InterPro" id="IPR017896">
    <property type="entry name" value="4Fe4S_Fe-S-bd"/>
</dbReference>
<dbReference type="RefSeq" id="WP_209810745.1">
    <property type="nucleotide sequence ID" value="NZ_JAGGKT010000007.1"/>
</dbReference>
<keyword evidence="2 6" id="KW-0479">Metal-binding</keyword>
<dbReference type="SUPFAM" id="SSF46548">
    <property type="entry name" value="alpha-helical ferredoxin"/>
    <property type="match status" value="1"/>
</dbReference>
<dbReference type="PROSITE" id="PS51379">
    <property type="entry name" value="4FE4S_FER_2"/>
    <property type="match status" value="2"/>
</dbReference>
<feature type="domain" description="4Fe-4S ferredoxin-type" evidence="8">
    <location>
        <begin position="55"/>
        <end position="84"/>
    </location>
</feature>
<keyword evidence="4 6" id="KW-0408">Iron</keyword>
<evidence type="ECO:0000256" key="6">
    <source>
        <dbReference type="PIRNR" id="PIRNR000139"/>
    </source>
</evidence>
<gene>
    <name evidence="9" type="ORF">J2Z37_002725</name>
</gene>
<evidence type="ECO:0000256" key="3">
    <source>
        <dbReference type="ARBA" id="ARBA00022737"/>
    </source>
</evidence>
<sequence>MKQLTTVESMYSCVRCGACREACPTLSITGREADGPRGRVLMARNLIEGVIPVNDEIKEQLDRCLLCSACVDACPVDVAVPDIVMMAKEKISEVRPQEGVTGIVGKWVFRKLLPFPKRLQKLGHLLWIYQKSGLQMVVRKLRVLKLLSESLQQMERAMPEILPPSRRNPHPLFTPSDRKDLKGSSHSAPRAALFQGCIMDMMFRSTNENTIRFLAQSGFDVVTPGQQVCCGALHTHNGEKDTALELAKRNIEVFEQANVDYIVSNAGGCGAMLREYEELFRDDPEWLPRARQFCQKVKDVSEVAVQKGTIPQAAGQGERITYQPSCHLQYVMGVKDAPKKILRSVADAQYVELPEAGYCCGSAGIYNLLQEQMANDILDKKMGNVAKTRANVIVTANPGCLLQMKMGIERAGMQGSVEAVHIVDYIVEAMERNKQSQTAEDQEELQKQSV</sequence>
<comment type="cofactor">
    <cofactor evidence="6">
        <name>[4Fe-4S] cluster</name>
        <dbReference type="ChEBI" id="CHEBI:49883"/>
    </cofactor>
    <text evidence="6">Binds 2 [4Fe-4S] clusters.</text>
</comment>
<dbReference type="EMBL" id="JAGGKT010000007">
    <property type="protein sequence ID" value="MBP1932717.1"/>
    <property type="molecule type" value="Genomic_DNA"/>
</dbReference>
<dbReference type="Gene3D" id="1.10.1060.10">
    <property type="entry name" value="Alpha-helical ferredoxin"/>
    <property type="match status" value="1"/>
</dbReference>
<evidence type="ECO:0000256" key="1">
    <source>
        <dbReference type="ARBA" id="ARBA00022485"/>
    </source>
</evidence>
<comment type="caution">
    <text evidence="9">The sequence shown here is derived from an EMBL/GenBank/DDBJ whole genome shotgun (WGS) entry which is preliminary data.</text>
</comment>
<accession>A0ABS4GR14</accession>
<reference evidence="9 10" key="1">
    <citation type="submission" date="2021-03" db="EMBL/GenBank/DDBJ databases">
        <title>Genomic Encyclopedia of Type Strains, Phase IV (KMG-IV): sequencing the most valuable type-strain genomes for metagenomic binning, comparative biology and taxonomic classification.</title>
        <authorList>
            <person name="Goeker M."/>
        </authorList>
    </citation>
    <scope>NUCLEOTIDE SEQUENCE [LARGE SCALE GENOMIC DNA]</scope>
    <source>
        <strain evidence="9 10">DSM 24738</strain>
    </source>
</reference>
<keyword evidence="3" id="KW-0677">Repeat</keyword>
<evidence type="ECO:0000313" key="10">
    <source>
        <dbReference type="Proteomes" id="UP001519343"/>
    </source>
</evidence>
<dbReference type="PANTHER" id="PTHR32479:SF17">
    <property type="entry name" value="GLYCOLATE OXIDASE IRON-SULFUR SUBUNIT"/>
    <property type="match status" value="1"/>
</dbReference>
<proteinExistence type="predicted"/>
<dbReference type="EC" id="1.1.99.14" evidence="6"/>
<name>A0ABS4GR14_9BACL</name>
<dbReference type="InterPro" id="IPR017900">
    <property type="entry name" value="4Fe4S_Fe_S_CS"/>
</dbReference>
<keyword evidence="10" id="KW-1185">Reference proteome</keyword>
<dbReference type="Pfam" id="PF02754">
    <property type="entry name" value="CCG"/>
    <property type="match status" value="2"/>
</dbReference>
<dbReference type="PIRSF" id="PIRSF000139">
    <property type="entry name" value="Glc_ox_4Fe-4S"/>
    <property type="match status" value="1"/>
</dbReference>
<dbReference type="Pfam" id="PF13183">
    <property type="entry name" value="Fer4_8"/>
    <property type="match status" value="1"/>
</dbReference>
<keyword evidence="5 6" id="KW-0411">Iron-sulfur</keyword>
<keyword evidence="1 6" id="KW-0004">4Fe-4S</keyword>
<dbReference type="InterPro" id="IPR004017">
    <property type="entry name" value="Cys_rich_dom"/>
</dbReference>
<evidence type="ECO:0000256" key="5">
    <source>
        <dbReference type="ARBA" id="ARBA00023014"/>
    </source>
</evidence>
<dbReference type="Proteomes" id="UP001519343">
    <property type="component" value="Unassembled WGS sequence"/>
</dbReference>
<comment type="function">
    <text evidence="6">Component of a complex that catalyzes the oxidation of glycolate to glyoxylate.</text>
</comment>
<comment type="catalytic activity">
    <reaction evidence="6">
        <text>(R)-lactate + A = pyruvate + AH2</text>
        <dbReference type="Rhea" id="RHEA:15089"/>
        <dbReference type="ChEBI" id="CHEBI:13193"/>
        <dbReference type="ChEBI" id="CHEBI:15361"/>
        <dbReference type="ChEBI" id="CHEBI:16004"/>
        <dbReference type="ChEBI" id="CHEBI:17499"/>
    </reaction>
</comment>
<feature type="domain" description="4Fe-4S ferredoxin-type" evidence="8">
    <location>
        <begin position="3"/>
        <end position="33"/>
    </location>
</feature>
<evidence type="ECO:0000256" key="4">
    <source>
        <dbReference type="ARBA" id="ARBA00023004"/>
    </source>
</evidence>
<comment type="catalytic activity">
    <reaction evidence="6">
        <text>glycolate + A = glyoxylate + AH2</text>
        <dbReference type="Rhea" id="RHEA:21264"/>
        <dbReference type="ChEBI" id="CHEBI:13193"/>
        <dbReference type="ChEBI" id="CHEBI:17499"/>
        <dbReference type="ChEBI" id="CHEBI:29805"/>
        <dbReference type="ChEBI" id="CHEBI:36655"/>
        <dbReference type="EC" id="1.1.99.14"/>
    </reaction>
</comment>
<dbReference type="PANTHER" id="PTHR32479">
    <property type="entry name" value="GLYCOLATE OXIDASE IRON-SULFUR SUBUNIT"/>
    <property type="match status" value="1"/>
</dbReference>
<keyword evidence="6" id="KW-0249">Electron transport</keyword>
<feature type="region of interest" description="Disordered" evidence="7">
    <location>
        <begin position="161"/>
        <end position="185"/>
    </location>
</feature>
<dbReference type="InterPro" id="IPR012257">
    <property type="entry name" value="Glc_ox_4Fe-4S"/>
</dbReference>
<protein>
    <recommendedName>
        <fullName evidence="6">Glycolate oxidase iron-sulfur subunit</fullName>
        <ecNumber evidence="6">1.1.99.14</ecNumber>
    </recommendedName>
</protein>
<evidence type="ECO:0000313" key="9">
    <source>
        <dbReference type="EMBL" id="MBP1932717.1"/>
    </source>
</evidence>
<organism evidence="9 10">
    <name type="scientific">Ammoniphilus resinae</name>
    <dbReference type="NCBI Taxonomy" id="861532"/>
    <lineage>
        <taxon>Bacteria</taxon>
        <taxon>Bacillati</taxon>
        <taxon>Bacillota</taxon>
        <taxon>Bacilli</taxon>
        <taxon>Bacillales</taxon>
        <taxon>Paenibacillaceae</taxon>
        <taxon>Aneurinibacillus group</taxon>
        <taxon>Ammoniphilus</taxon>
    </lineage>
</organism>
<evidence type="ECO:0000256" key="2">
    <source>
        <dbReference type="ARBA" id="ARBA00022723"/>
    </source>
</evidence>
<keyword evidence="6" id="KW-0813">Transport</keyword>
<evidence type="ECO:0000259" key="8">
    <source>
        <dbReference type="PROSITE" id="PS51379"/>
    </source>
</evidence>
<evidence type="ECO:0000256" key="7">
    <source>
        <dbReference type="SAM" id="MobiDB-lite"/>
    </source>
</evidence>
<dbReference type="PROSITE" id="PS00198">
    <property type="entry name" value="4FE4S_FER_1"/>
    <property type="match status" value="1"/>
</dbReference>
<dbReference type="InterPro" id="IPR009051">
    <property type="entry name" value="Helical_ferredxn"/>
</dbReference>